<organism evidence="1 2">
    <name type="scientific">Thalassiosira oceanica</name>
    <name type="common">Marine diatom</name>
    <dbReference type="NCBI Taxonomy" id="159749"/>
    <lineage>
        <taxon>Eukaryota</taxon>
        <taxon>Sar</taxon>
        <taxon>Stramenopiles</taxon>
        <taxon>Ochrophyta</taxon>
        <taxon>Bacillariophyta</taxon>
        <taxon>Coscinodiscophyceae</taxon>
        <taxon>Thalassiosirophycidae</taxon>
        <taxon>Thalassiosirales</taxon>
        <taxon>Thalassiosiraceae</taxon>
        <taxon>Thalassiosira</taxon>
    </lineage>
</organism>
<proteinExistence type="predicted"/>
<keyword evidence="2" id="KW-1185">Reference proteome</keyword>
<evidence type="ECO:0000313" key="2">
    <source>
        <dbReference type="Proteomes" id="UP000266841"/>
    </source>
</evidence>
<accession>K0RJN9</accession>
<comment type="caution">
    <text evidence="1">The sequence shown here is derived from an EMBL/GenBank/DDBJ whole genome shotgun (WGS) entry which is preliminary data.</text>
</comment>
<dbReference type="EMBL" id="AGNL01047471">
    <property type="protein sequence ID" value="EJK46907.1"/>
    <property type="molecule type" value="Genomic_DNA"/>
</dbReference>
<name>K0RJN9_THAOC</name>
<evidence type="ECO:0000313" key="1">
    <source>
        <dbReference type="EMBL" id="EJK46907.1"/>
    </source>
</evidence>
<protein>
    <submittedName>
        <fullName evidence="1">Uncharacterized protein</fullName>
    </submittedName>
</protein>
<gene>
    <name evidence="1" type="ORF">THAOC_34405</name>
</gene>
<sequence>MGGFIRWTWTISWRVRGTHLGAGSGMAGWLHPRLSHRDSARLAATAAGSGGAISCFLTRYRSARPPPRQGTEQRAASLPPHLIVFDGAPHEAVSLAAVASRRDRRWSTPSAGSMAGGDDSIEFRCRQLRKRCLFEGKIPSLGLMRDRLGEKHVPWFASGTTIAYRLAFASTDRSRTVRAADIKRDTDKLCGEGDENGGFIVEQFICLKRAERLKQCWKSQEHGDYTEHDPGVARLGYGRVGENSGAFGDSLKKLDVAAQHLRGSPSGSVDTDSDPAAVLDEVKSVTGSHLRDLKIIQTSYLEGDAQQLAASMIKSGLIDESHGDNSNSLAIVEDFDLADRNTRALLEASHSQLLDAVEPQILDQLLTGAQDLYDTLDSVDLHSRILSGKNLFESASASLPRSDHKPSVFGKSSHFESLRSLHIGGNEAKVKSEKRREALRAQRAQDRRLPECELDDEACNFDRRLLAQSATDLQLPECELDDEACNFDKLKQCAQSLSVYDLMVLHLDGYIVKDQGDKNYGNLTVDASELENFNFDNPKVRKNEILQGAVNDVDYTFAQYLRLFSSMCDPMKDECSTPNEHAYQLSVDQVCDAVDTPTKLRFEAIYDIYDSSGNSDCVSSEGYDACSEFVKEFDKLYEGRPAAYRSVPNPMRIDPDITLYNQSNINYLFDNARLPTKYCFEEDVHGPNTLIHLEHLANGISNGKRLEVNNCSRGAGLKIVNPVDVGEKAIRQLFYYGDDKKIYSLACEGSWLEFEQTEVVAHGSKGWSDPENYEVPCPGGVKSPVKLGPSTPDFSSSDCSMECSNGKCRRTGNLFDIASFTYRSVCHHRTFGKWKFTEDGHIESAQCGSSPKSPKLLRCSAEAIRARTGSPDNSDAIDGCGSKWKAATAFPHKHCEEEVSRKAGMRQCDASLLLGGTTSMGTLLAIADLVNKAPEEEKANQMPGNCCLDNAKNSENRGFNYDPSRGMVCQNRGPFHLGISPEACNNAGGRWYRSPCVILKKCIDNRPRRFLVEKVGDGQCVDGSGKTHASVRVLTHEVELPFGTNLSGCRQFCESLPGQENQVGMFLVGSSQCRCLYEAGTLPAKESLPSYLLDEITQDLRDGVYLWFGSGGSGLITGIEAETPDWSCHKFVPATVLFSQAFEEFALPLVIDDENNEESCRMAREALNFEPDYPFDTEVCQEFENYMDEDLFDSADTLSSNLLADPPSYKEIEFEDPDYSDNPDLPFTPIKKPGKFLEPSVGTQTNDLTKLKIDMVNLKFAWDTGTRIHKVANEALAICDAIPANVCTGVCATVPARSICFGVAAVFIIAARVTMVAGEIGYKALKLVYDHSVIKDGESKDVYLYTKHLYDNFKSFDEWSYQSLSIINQNMKDQHHEMRSNLEATHETMEKNLQASHLTMNENLGNAMVEIDKMKSAIDEMKTSIAEMNANLVQLLG</sequence>
<reference evidence="1 2" key="1">
    <citation type="journal article" date="2012" name="Genome Biol.">
        <title>Genome and low-iron response of an oceanic diatom adapted to chronic iron limitation.</title>
        <authorList>
            <person name="Lommer M."/>
            <person name="Specht M."/>
            <person name="Roy A.S."/>
            <person name="Kraemer L."/>
            <person name="Andreson R."/>
            <person name="Gutowska M.A."/>
            <person name="Wolf J."/>
            <person name="Bergner S.V."/>
            <person name="Schilhabel M.B."/>
            <person name="Klostermeier U.C."/>
            <person name="Beiko R.G."/>
            <person name="Rosenstiel P."/>
            <person name="Hippler M."/>
            <person name="Laroche J."/>
        </authorList>
    </citation>
    <scope>NUCLEOTIDE SEQUENCE [LARGE SCALE GENOMIC DNA]</scope>
    <source>
        <strain evidence="1 2">CCMP1005</strain>
    </source>
</reference>
<dbReference type="Proteomes" id="UP000266841">
    <property type="component" value="Unassembled WGS sequence"/>
</dbReference>